<reference evidence="9 10" key="1">
    <citation type="journal article" date="2017" name="Antonie Van Leeuwenhoek">
        <title>Phylogenomic resolution of the bacterial genus Pantoea and its relationship with Erwinia and Tatumella.</title>
        <authorList>
            <person name="Palmer M."/>
            <person name="Steenkamp E.T."/>
            <person name="Coetzee M.P."/>
            <person name="Chan W.Y."/>
            <person name="van Zyl E."/>
            <person name="De Maayer P."/>
            <person name="Coutinho T.A."/>
            <person name="Blom J."/>
            <person name="Smits T.H."/>
            <person name="Duffy B."/>
            <person name="Venter S.N."/>
        </authorList>
    </citation>
    <scope>NUCLEOTIDE SEQUENCE [LARGE SCALE GENOMIC DNA]</scope>
    <source>
        <strain evidence="9 10">LMG 26275</strain>
    </source>
</reference>
<dbReference type="GO" id="GO:0008657">
    <property type="term" value="F:DNA topoisomerase type II (double strand cut, ATP-hydrolyzing) inhibitor activity"/>
    <property type="evidence" value="ECO:0007669"/>
    <property type="project" value="InterPro"/>
</dbReference>
<gene>
    <name evidence="9" type="ORF">HA51_07510</name>
</gene>
<evidence type="ECO:0000256" key="3">
    <source>
        <dbReference type="ARBA" id="ARBA00022491"/>
    </source>
</evidence>
<sequence>MQYMIYRNTSRNSAYPYLVDVQSDIIDELSTRLVIPLFPLSKFKSKQVKRLNPVIEIEGENYLAMTHEMASVPLSLLGQQVMDARPYRQAIKDSIDFIFDGF</sequence>
<keyword evidence="6" id="KW-0804">Transcription</keyword>
<organism evidence="9 10">
    <name type="scientific">Pantoea rwandensis</name>
    <dbReference type="NCBI Taxonomy" id="1076550"/>
    <lineage>
        <taxon>Bacteria</taxon>
        <taxon>Pseudomonadati</taxon>
        <taxon>Pseudomonadota</taxon>
        <taxon>Gammaproteobacteria</taxon>
        <taxon>Enterobacterales</taxon>
        <taxon>Erwiniaceae</taxon>
        <taxon>Pantoea</taxon>
    </lineage>
</organism>
<comment type="caution">
    <text evidence="9">The sequence shown here is derived from an EMBL/GenBank/DDBJ whole genome shotgun (WGS) entry which is preliminary data.</text>
</comment>
<dbReference type="SUPFAM" id="SSF50118">
    <property type="entry name" value="Cell growth inhibitor/plasmid maintenance toxic component"/>
    <property type="match status" value="1"/>
</dbReference>
<dbReference type="RefSeq" id="WP_084933943.1">
    <property type="nucleotide sequence ID" value="NZ_MLFR01000005.1"/>
</dbReference>
<comment type="similarity">
    <text evidence="1">Belongs to the CcdB toxin family.</text>
</comment>
<dbReference type="InterPro" id="IPR011067">
    <property type="entry name" value="Plasmid_toxin/cell-grow_inhib"/>
</dbReference>
<evidence type="ECO:0000256" key="8">
    <source>
        <dbReference type="ARBA" id="ARBA00033135"/>
    </source>
</evidence>
<accession>A0A1X1D0P6</accession>
<evidence type="ECO:0000256" key="5">
    <source>
        <dbReference type="ARBA" id="ARBA00023015"/>
    </source>
</evidence>
<dbReference type="AlphaFoldDB" id="A0A1X1D0P6"/>
<dbReference type="GO" id="GO:0006276">
    <property type="term" value="P:plasmid maintenance"/>
    <property type="evidence" value="ECO:0007669"/>
    <property type="project" value="InterPro"/>
</dbReference>
<keyword evidence="4" id="KW-1277">Toxin-antitoxin system</keyword>
<evidence type="ECO:0000313" key="9">
    <source>
        <dbReference type="EMBL" id="ORM70160.1"/>
    </source>
</evidence>
<dbReference type="Pfam" id="PF01845">
    <property type="entry name" value="CcdB"/>
    <property type="match status" value="1"/>
</dbReference>
<keyword evidence="5" id="KW-0805">Transcription regulation</keyword>
<evidence type="ECO:0000256" key="4">
    <source>
        <dbReference type="ARBA" id="ARBA00022649"/>
    </source>
</evidence>
<dbReference type="EMBL" id="MLFR01000005">
    <property type="protein sequence ID" value="ORM70160.1"/>
    <property type="molecule type" value="Genomic_DNA"/>
</dbReference>
<evidence type="ECO:0000256" key="1">
    <source>
        <dbReference type="ARBA" id="ARBA00005230"/>
    </source>
</evidence>
<protein>
    <recommendedName>
        <fullName evidence="2">Toxin CcdB</fullName>
    </recommendedName>
    <alternativeName>
        <fullName evidence="8">Cytotoxic protein CcdB</fullName>
    </alternativeName>
    <alternativeName>
        <fullName evidence="7">Protein LetD</fullName>
    </alternativeName>
</protein>
<evidence type="ECO:0000256" key="7">
    <source>
        <dbReference type="ARBA" id="ARBA00029628"/>
    </source>
</evidence>
<dbReference type="OrthoDB" id="9813510at2"/>
<evidence type="ECO:0000256" key="2">
    <source>
        <dbReference type="ARBA" id="ARBA00015075"/>
    </source>
</evidence>
<keyword evidence="3" id="KW-0678">Repressor</keyword>
<dbReference type="Gene3D" id="2.30.30.110">
    <property type="match status" value="1"/>
</dbReference>
<dbReference type="InterPro" id="IPR002712">
    <property type="entry name" value="CcdB"/>
</dbReference>
<evidence type="ECO:0000313" key="10">
    <source>
        <dbReference type="Proteomes" id="UP000193558"/>
    </source>
</evidence>
<name>A0A1X1D0P6_9GAMM</name>
<dbReference type="Proteomes" id="UP000193558">
    <property type="component" value="Unassembled WGS sequence"/>
</dbReference>
<proteinExistence type="inferred from homology"/>
<evidence type="ECO:0000256" key="6">
    <source>
        <dbReference type="ARBA" id="ARBA00023163"/>
    </source>
</evidence>